<keyword evidence="3" id="KW-1185">Reference proteome</keyword>
<keyword evidence="2" id="KW-0808">Transferase</keyword>
<gene>
    <name evidence="2" type="ORF">E6C60_2619</name>
</gene>
<dbReference type="InterPro" id="IPR016181">
    <property type="entry name" value="Acyl_CoA_acyltransferase"/>
</dbReference>
<proteinExistence type="predicted"/>
<dbReference type="AlphaFoldDB" id="A0A4P8XNZ1"/>
<dbReference type="EMBL" id="CP040396">
    <property type="protein sequence ID" value="QCT03331.1"/>
    <property type="molecule type" value="Genomic_DNA"/>
</dbReference>
<dbReference type="CDD" id="cd04301">
    <property type="entry name" value="NAT_SF"/>
    <property type="match status" value="1"/>
</dbReference>
<feature type="domain" description="N-acetyltransferase" evidence="1">
    <location>
        <begin position="1"/>
        <end position="130"/>
    </location>
</feature>
<dbReference type="PROSITE" id="PS51186">
    <property type="entry name" value="GNAT"/>
    <property type="match status" value="1"/>
</dbReference>
<sequence>MEDLEVKELLAYSVFPDPELLDEVVDSYRKGHGMELYGYEEEGVLLGILGVEMNGSEMVIKHIAVLPENRGKDYGRGMLMELMLQKSPERVIAEADEDTVGFYRSIGFQIYSLGEGYPGAERFRCIYEVEEDEE</sequence>
<name>A0A4P8XNZ1_9BACL</name>
<dbReference type="InterPro" id="IPR000182">
    <property type="entry name" value="GNAT_dom"/>
</dbReference>
<evidence type="ECO:0000313" key="2">
    <source>
        <dbReference type="EMBL" id="QCT03331.1"/>
    </source>
</evidence>
<reference evidence="2 3" key="1">
    <citation type="submission" date="2019-05" db="EMBL/GenBank/DDBJ databases">
        <authorList>
            <person name="Chen C."/>
        </authorList>
    </citation>
    <scope>NUCLEOTIDE SEQUENCE [LARGE SCALE GENOMIC DNA]</scope>
    <source>
        <strain evidence="2 3">HB172198</strain>
    </source>
</reference>
<evidence type="ECO:0000259" key="1">
    <source>
        <dbReference type="PROSITE" id="PS51186"/>
    </source>
</evidence>
<dbReference type="RefSeq" id="WP_233281001.1">
    <property type="nucleotide sequence ID" value="NZ_CP040396.1"/>
</dbReference>
<dbReference type="SUPFAM" id="SSF55729">
    <property type="entry name" value="Acyl-CoA N-acyltransferases (Nat)"/>
    <property type="match status" value="1"/>
</dbReference>
<dbReference type="Pfam" id="PF13508">
    <property type="entry name" value="Acetyltransf_7"/>
    <property type="match status" value="1"/>
</dbReference>
<evidence type="ECO:0000313" key="3">
    <source>
        <dbReference type="Proteomes" id="UP000300879"/>
    </source>
</evidence>
<dbReference type="KEGG" id="palo:E6C60_2619"/>
<organism evidence="2 3">
    <name type="scientific">Paenibacillus algicola</name>
    <dbReference type="NCBI Taxonomy" id="2565926"/>
    <lineage>
        <taxon>Bacteria</taxon>
        <taxon>Bacillati</taxon>
        <taxon>Bacillota</taxon>
        <taxon>Bacilli</taxon>
        <taxon>Bacillales</taxon>
        <taxon>Paenibacillaceae</taxon>
        <taxon>Paenibacillus</taxon>
    </lineage>
</organism>
<accession>A0A4P8XNZ1</accession>
<dbReference type="Proteomes" id="UP000300879">
    <property type="component" value="Chromosome"/>
</dbReference>
<protein>
    <submittedName>
        <fullName evidence="2">GCN5-like N-acetyltransferase</fullName>
    </submittedName>
</protein>
<dbReference type="Gene3D" id="3.40.630.30">
    <property type="match status" value="1"/>
</dbReference>
<dbReference type="GO" id="GO:0016747">
    <property type="term" value="F:acyltransferase activity, transferring groups other than amino-acyl groups"/>
    <property type="evidence" value="ECO:0007669"/>
    <property type="project" value="InterPro"/>
</dbReference>